<keyword evidence="2 4" id="KW-0418">Kinase</keyword>
<dbReference type="GO" id="GO:0016301">
    <property type="term" value="F:kinase activity"/>
    <property type="evidence" value="ECO:0007669"/>
    <property type="project" value="UniProtKB-KW"/>
</dbReference>
<dbReference type="InterPro" id="IPR002173">
    <property type="entry name" value="Carboh/pur_kinase_PfkB_CS"/>
</dbReference>
<evidence type="ECO:0000313" key="4">
    <source>
        <dbReference type="EMBL" id="MBT1689553.1"/>
    </source>
</evidence>
<protein>
    <submittedName>
        <fullName evidence="4">Carbohydrate kinase family protein</fullName>
    </submittedName>
</protein>
<dbReference type="PROSITE" id="PS00584">
    <property type="entry name" value="PFKB_KINASES_2"/>
    <property type="match status" value="1"/>
</dbReference>
<accession>A0AAP2DCL2</accession>
<evidence type="ECO:0000256" key="1">
    <source>
        <dbReference type="ARBA" id="ARBA00022679"/>
    </source>
</evidence>
<dbReference type="Gene3D" id="3.40.1190.20">
    <property type="match status" value="1"/>
</dbReference>
<organism evidence="4 5">
    <name type="scientific">Dawidia soli</name>
    <dbReference type="NCBI Taxonomy" id="2782352"/>
    <lineage>
        <taxon>Bacteria</taxon>
        <taxon>Pseudomonadati</taxon>
        <taxon>Bacteroidota</taxon>
        <taxon>Cytophagia</taxon>
        <taxon>Cytophagales</taxon>
        <taxon>Chryseotaleaceae</taxon>
        <taxon>Dawidia</taxon>
    </lineage>
</organism>
<name>A0AAP2DCL2_9BACT</name>
<dbReference type="Pfam" id="PF00294">
    <property type="entry name" value="PfkB"/>
    <property type="match status" value="1"/>
</dbReference>
<keyword evidence="5" id="KW-1185">Reference proteome</keyword>
<dbReference type="EMBL" id="JAHESC010000043">
    <property type="protein sequence ID" value="MBT1689553.1"/>
    <property type="molecule type" value="Genomic_DNA"/>
</dbReference>
<feature type="domain" description="Carbohydrate kinase PfkB" evidence="3">
    <location>
        <begin position="6"/>
        <end position="295"/>
    </location>
</feature>
<dbReference type="InterPro" id="IPR011611">
    <property type="entry name" value="PfkB_dom"/>
</dbReference>
<dbReference type="Proteomes" id="UP001319180">
    <property type="component" value="Unassembled WGS sequence"/>
</dbReference>
<evidence type="ECO:0000313" key="5">
    <source>
        <dbReference type="Proteomes" id="UP001319180"/>
    </source>
</evidence>
<dbReference type="AlphaFoldDB" id="A0AAP2DCL2"/>
<dbReference type="CDD" id="cd01166">
    <property type="entry name" value="KdgK"/>
    <property type="match status" value="1"/>
</dbReference>
<dbReference type="InterPro" id="IPR029056">
    <property type="entry name" value="Ribokinase-like"/>
</dbReference>
<comment type="caution">
    <text evidence="4">The sequence shown here is derived from an EMBL/GenBank/DDBJ whole genome shotgun (WGS) entry which is preliminary data.</text>
</comment>
<proteinExistence type="predicted"/>
<sequence>MNKPYDVLVVGELNVDLILNQVDKFPEIGKEVLADNMTLTMGSSSAIFASNLSTVGSRVAFIGRLGHDNFGDHILASLQSRGVDTTHILRSTAYNTGATIVLNFGEDRAMVTYPGAMKHLTLQDITPGVLQKARHLHLSSVFLQSGLQQDIVALFKGAKDAGLTTSLDPQWDPAERWDIDLPQLLPHVDVFMPNINELKAFTSKDDLTAALDAIKSFARNVVVKHGSDGAYLWNGRELLHQPAFLNKDVVDSIGAGDSFDSGFIHKFISGAGDQACLEFGALTGAINTTRPGGTGAFESLALVKTIAATSFNYSF</sequence>
<reference evidence="4 5" key="1">
    <citation type="submission" date="2021-05" db="EMBL/GenBank/DDBJ databases">
        <title>A Polyphasic approach of four new species of the genus Ohtaekwangia: Ohtaekwangia histidinii sp. nov., Ohtaekwangia cretensis sp. nov., Ohtaekwangia indiensis sp. nov., Ohtaekwangia reichenbachii sp. nov. from diverse environment.</title>
        <authorList>
            <person name="Octaviana S."/>
        </authorList>
    </citation>
    <scope>NUCLEOTIDE SEQUENCE [LARGE SCALE GENOMIC DNA]</scope>
    <source>
        <strain evidence="4 5">PWU37</strain>
    </source>
</reference>
<evidence type="ECO:0000256" key="2">
    <source>
        <dbReference type="ARBA" id="ARBA00022777"/>
    </source>
</evidence>
<dbReference type="RefSeq" id="WP_254092775.1">
    <property type="nucleotide sequence ID" value="NZ_JAHESC010000043.1"/>
</dbReference>
<dbReference type="SUPFAM" id="SSF53613">
    <property type="entry name" value="Ribokinase-like"/>
    <property type="match status" value="1"/>
</dbReference>
<dbReference type="PANTHER" id="PTHR10584:SF166">
    <property type="entry name" value="RIBOKINASE"/>
    <property type="match status" value="1"/>
</dbReference>
<evidence type="ECO:0000259" key="3">
    <source>
        <dbReference type="Pfam" id="PF00294"/>
    </source>
</evidence>
<gene>
    <name evidence="4" type="ORF">KK078_23520</name>
</gene>
<keyword evidence="1" id="KW-0808">Transferase</keyword>
<dbReference type="PANTHER" id="PTHR10584">
    <property type="entry name" value="SUGAR KINASE"/>
    <property type="match status" value="1"/>
</dbReference>